<name>A0A7W7D1T1_9ACTN</name>
<evidence type="ECO:0000313" key="5">
    <source>
        <dbReference type="EMBL" id="MBB4698745.1"/>
    </source>
</evidence>
<feature type="region of interest" description="Disordered" evidence="1">
    <location>
        <begin position="1"/>
        <end position="22"/>
    </location>
</feature>
<dbReference type="InterPro" id="IPR029052">
    <property type="entry name" value="Metallo-depent_PP-like"/>
</dbReference>
<dbReference type="RefSeq" id="WP_239123014.1">
    <property type="nucleotide sequence ID" value="NZ_BOOV01000013.1"/>
</dbReference>
<gene>
    <name evidence="5" type="ORF">BJ982_000289</name>
</gene>
<dbReference type="AlphaFoldDB" id="A0A7W7D1T1"/>
<evidence type="ECO:0000256" key="2">
    <source>
        <dbReference type="SAM" id="Phobius"/>
    </source>
</evidence>
<evidence type="ECO:0000259" key="3">
    <source>
        <dbReference type="Pfam" id="PF00149"/>
    </source>
</evidence>
<keyword evidence="2" id="KW-0812">Transmembrane</keyword>
<feature type="region of interest" description="Disordered" evidence="1">
    <location>
        <begin position="70"/>
        <end position="112"/>
    </location>
</feature>
<dbReference type="InterPro" id="IPR051918">
    <property type="entry name" value="STPP_CPPED1"/>
</dbReference>
<reference evidence="5 6" key="1">
    <citation type="submission" date="2020-08" db="EMBL/GenBank/DDBJ databases">
        <title>Sequencing the genomes of 1000 actinobacteria strains.</title>
        <authorList>
            <person name="Klenk H.-P."/>
        </authorList>
    </citation>
    <scope>NUCLEOTIDE SEQUENCE [LARGE SCALE GENOMIC DNA]</scope>
    <source>
        <strain evidence="5 6">DSM 45784</strain>
    </source>
</reference>
<dbReference type="GO" id="GO:0016787">
    <property type="term" value="F:hydrolase activity"/>
    <property type="evidence" value="ECO:0007669"/>
    <property type="project" value="InterPro"/>
</dbReference>
<dbReference type="PANTHER" id="PTHR43143">
    <property type="entry name" value="METALLOPHOSPHOESTERASE, CALCINEURIN SUPERFAMILY"/>
    <property type="match status" value="1"/>
</dbReference>
<dbReference type="InterPro" id="IPR004843">
    <property type="entry name" value="Calcineurin-like_PHP"/>
</dbReference>
<comment type="caution">
    <text evidence="5">The sequence shown here is derived from an EMBL/GenBank/DDBJ whole genome shotgun (WGS) entry which is preliminary data.</text>
</comment>
<organism evidence="5 6">
    <name type="scientific">Sphaerisporangium siamense</name>
    <dbReference type="NCBI Taxonomy" id="795645"/>
    <lineage>
        <taxon>Bacteria</taxon>
        <taxon>Bacillati</taxon>
        <taxon>Actinomycetota</taxon>
        <taxon>Actinomycetes</taxon>
        <taxon>Streptosporangiales</taxon>
        <taxon>Streptosporangiaceae</taxon>
        <taxon>Sphaerisporangium</taxon>
    </lineage>
</organism>
<feature type="domain" description="Calcineurin-like phosphoesterase" evidence="3">
    <location>
        <begin position="815"/>
        <end position="992"/>
    </location>
</feature>
<evidence type="ECO:0000256" key="1">
    <source>
        <dbReference type="SAM" id="MobiDB-lite"/>
    </source>
</evidence>
<evidence type="ECO:0000259" key="4">
    <source>
        <dbReference type="Pfam" id="PF09992"/>
    </source>
</evidence>
<dbReference type="PANTHER" id="PTHR43143:SF1">
    <property type="entry name" value="SERINE_THREONINE-PROTEIN PHOSPHATASE CPPED1"/>
    <property type="match status" value="1"/>
</dbReference>
<feature type="compositionally biased region" description="Basic and acidic residues" evidence="1">
    <location>
        <begin position="1"/>
        <end position="15"/>
    </location>
</feature>
<dbReference type="InterPro" id="IPR018711">
    <property type="entry name" value="NAGPA"/>
</dbReference>
<proteinExistence type="predicted"/>
<dbReference type="Pfam" id="PF09992">
    <property type="entry name" value="NAGPA"/>
    <property type="match status" value="1"/>
</dbReference>
<sequence>MTDLLRTVDIDRGPSEESLSSIRPDRRRGAALAALLPALVLGLTVLPAHAAPADPVSDPVAATALEARRASSYPPVTTPLPGTAETAGPAARTAAAPGGPIETYRTGRPVAPGVRLDSVDTLDAKGWQRADALTVDLTKGATVGYLDAGRIAKGGRISQMAEAKGAVAAVNGDFFDINNSTAPIGPAISGGGLLKSASGRTTAVGFDASGAGRVLDILFEGTVRLPGQAGPAPLVRLNSPDLPRDGIGAYTPLWGAHPRTRAVQDAGQVTEVLVSGGKVVSVAARPGEGELPSGTTALVGREAGAALLARLAPGDPIEIAYRPRTSDGSTLATAIGANHLLVKDGVAQPIDDTTVAARMALGLTADGMKMFLVTVDGTRTIHSRGATLREMADRLVALGARSGVEIDGGGSATMVTREPGADRLRVDNEPNDGEERVVSNGLAIYRPEGSGKAQGVWVKPAVDPAAAPGTGPVAGGRPDRVFLGLTRTLTATPYDEVYGPVRDRTPVRWSATHGTVTGGVFRAALPGAATVSASAGRAKGNVKVEVLGPAVRLDTTQPTLNADASSTASFGVVGYDRYGDSAPIEPADVRLKYDATLLKVTPDNGGGFTVGAARESGAGLITVTVGGLTTSVAVSVGVTKTVLSTFDDAAQWTAGSARGTATVTPVAEGRDGPGLRLSYDFTRSTATRTAYAIPPRPLGVATRAQAFGVSVLGHGQGEWTAFTAVDATGKSYSIYGPYITWEGWREVEIPVPAALPQPVTVSRFYTIELKADRQYQAEVLLDDLYVKAAPAIDPPPAPRVQDPVIVPSVDGEPWRFAVMSDAQFVGRAPDSPLVAAARRTLREIRAARPDFLIIAGDLVDEASEADFQLAKRVLDEEVGDALPYVYVPGNHEVMGAAIDDFRKYFGDTSRTFDHKGTRFVTLDTSRGTIRGGGFDQLERLRAALDGAASDDRVTSVVLVEHHPPRDPTPAKGSQLGDRKEAALVENWLAGFQHDTGKGAAFIGGHVGTFDAARVDGVPYLVNGNAGKTPATRPAEGGFTGWTLLGVDPVSRAEQAAARLLPFAGGPRWLAAETRPHVDALTLGVPPTVPVGTPVKVTATLTQDGRAVPVAYPVSARWTASPNVHVGDPRRARGHHVAAFDPATGTLTPRRPGEITLAVRVNGVTRQARITVTGPA</sequence>
<dbReference type="Proteomes" id="UP000542210">
    <property type="component" value="Unassembled WGS sequence"/>
</dbReference>
<evidence type="ECO:0000313" key="6">
    <source>
        <dbReference type="Proteomes" id="UP000542210"/>
    </source>
</evidence>
<accession>A0A7W7D1T1</accession>
<dbReference type="Gene3D" id="3.60.21.10">
    <property type="match status" value="1"/>
</dbReference>
<feature type="domain" description="Phosphodiester glycosidase" evidence="4">
    <location>
        <begin position="271"/>
        <end position="445"/>
    </location>
</feature>
<feature type="compositionally biased region" description="Low complexity" evidence="1">
    <location>
        <begin position="79"/>
        <end position="100"/>
    </location>
</feature>
<feature type="transmembrane region" description="Helical" evidence="2">
    <location>
        <begin position="30"/>
        <end position="50"/>
    </location>
</feature>
<keyword evidence="6" id="KW-1185">Reference proteome</keyword>
<protein>
    <submittedName>
        <fullName evidence="5">Exopolysaccharide biosynthesis protein</fullName>
    </submittedName>
</protein>
<keyword evidence="2" id="KW-0472">Membrane</keyword>
<dbReference type="SUPFAM" id="SSF56300">
    <property type="entry name" value="Metallo-dependent phosphatases"/>
    <property type="match status" value="1"/>
</dbReference>
<dbReference type="EMBL" id="JACHND010000001">
    <property type="protein sequence ID" value="MBB4698745.1"/>
    <property type="molecule type" value="Genomic_DNA"/>
</dbReference>
<keyword evidence="2" id="KW-1133">Transmembrane helix</keyword>
<dbReference type="Pfam" id="PF00149">
    <property type="entry name" value="Metallophos"/>
    <property type="match status" value="1"/>
</dbReference>